<evidence type="ECO:0000256" key="6">
    <source>
        <dbReference type="ARBA" id="ARBA00023125"/>
    </source>
</evidence>
<name>A0A4P9YM18_ROZAC</name>
<keyword evidence="2" id="KW-0645">Protease</keyword>
<dbReference type="GO" id="GO:0106300">
    <property type="term" value="P:protein-DNA covalent cross-linking repair"/>
    <property type="evidence" value="ECO:0007669"/>
    <property type="project" value="InterPro"/>
</dbReference>
<dbReference type="PANTHER" id="PTHR13604">
    <property type="entry name" value="DC12-RELATED"/>
    <property type="match status" value="1"/>
</dbReference>
<keyword evidence="5" id="KW-0190">Covalent protein-DNA linkage</keyword>
<dbReference type="GO" id="GO:0016829">
    <property type="term" value="F:lyase activity"/>
    <property type="evidence" value="ECO:0007669"/>
    <property type="project" value="UniProtKB-KW"/>
</dbReference>
<dbReference type="PANTHER" id="PTHR13604:SF0">
    <property type="entry name" value="ABASIC SITE PROCESSING PROTEIN HMCES"/>
    <property type="match status" value="1"/>
</dbReference>
<dbReference type="Gene3D" id="3.90.1680.10">
    <property type="entry name" value="SOS response associated peptidase-like"/>
    <property type="match status" value="1"/>
</dbReference>
<evidence type="ECO:0000256" key="1">
    <source>
        <dbReference type="ARBA" id="ARBA00008136"/>
    </source>
</evidence>
<dbReference type="GO" id="GO:0003697">
    <property type="term" value="F:single-stranded DNA binding"/>
    <property type="evidence" value="ECO:0007669"/>
    <property type="project" value="InterPro"/>
</dbReference>
<keyword evidence="3" id="KW-0227">DNA damage</keyword>
<dbReference type="GO" id="GO:0006508">
    <property type="term" value="P:proteolysis"/>
    <property type="evidence" value="ECO:0007669"/>
    <property type="project" value="UniProtKB-KW"/>
</dbReference>
<evidence type="ECO:0000256" key="4">
    <source>
        <dbReference type="ARBA" id="ARBA00022801"/>
    </source>
</evidence>
<dbReference type="EMBL" id="ML005048">
    <property type="protein sequence ID" value="RKP20544.1"/>
    <property type="molecule type" value="Genomic_DNA"/>
</dbReference>
<dbReference type="InterPro" id="IPR003738">
    <property type="entry name" value="SRAP"/>
</dbReference>
<evidence type="ECO:0000313" key="8">
    <source>
        <dbReference type="EMBL" id="RKP20544.1"/>
    </source>
</evidence>
<gene>
    <name evidence="8" type="ORF">ROZALSC1DRAFT_21286</name>
</gene>
<dbReference type="GO" id="GO:0008233">
    <property type="term" value="F:peptidase activity"/>
    <property type="evidence" value="ECO:0007669"/>
    <property type="project" value="UniProtKB-KW"/>
</dbReference>
<organism evidence="8 9">
    <name type="scientific">Rozella allomycis (strain CSF55)</name>
    <dbReference type="NCBI Taxonomy" id="988480"/>
    <lineage>
        <taxon>Eukaryota</taxon>
        <taxon>Fungi</taxon>
        <taxon>Fungi incertae sedis</taxon>
        <taxon>Cryptomycota</taxon>
        <taxon>Cryptomycota incertae sedis</taxon>
        <taxon>Rozella</taxon>
    </lineage>
</organism>
<comment type="similarity">
    <text evidence="1">Belongs to the SOS response-associated peptidase family.</text>
</comment>
<accession>A0A4P9YM18</accession>
<sequence length="195" mass="22556">MINVRSDSLIGPYAKTMYKNIKYTNRGIAIAQGFFEWREHNGKKIPYYITPKSDPVFFFAAIYDSNKNLGVDSYTIVTTSSKGSQMEKLHDRIPVILKENEIDVWLGKGWNSELENIIEDRSRIDLQYHKVAPLVNKVGTDGPELIQEVKEKIPSDFFKRKAKERKDDSSKKIKKDTEVINLAECTDLTNDEERY</sequence>
<dbReference type="Pfam" id="PF02586">
    <property type="entry name" value="SRAP"/>
    <property type="match status" value="1"/>
</dbReference>
<reference evidence="9" key="1">
    <citation type="journal article" date="2018" name="Nat. Microbiol.">
        <title>Leveraging single-cell genomics to expand the fungal tree of life.</title>
        <authorList>
            <person name="Ahrendt S.R."/>
            <person name="Quandt C.A."/>
            <person name="Ciobanu D."/>
            <person name="Clum A."/>
            <person name="Salamov A."/>
            <person name="Andreopoulos B."/>
            <person name="Cheng J.F."/>
            <person name="Woyke T."/>
            <person name="Pelin A."/>
            <person name="Henrissat B."/>
            <person name="Reynolds N.K."/>
            <person name="Benny G.L."/>
            <person name="Smith M.E."/>
            <person name="James T.Y."/>
            <person name="Grigoriev I.V."/>
        </authorList>
    </citation>
    <scope>NUCLEOTIDE SEQUENCE [LARGE SCALE GENOMIC DNA]</scope>
    <source>
        <strain evidence="9">CSF55</strain>
    </source>
</reference>
<dbReference type="AlphaFoldDB" id="A0A4P9YM18"/>
<evidence type="ECO:0000256" key="5">
    <source>
        <dbReference type="ARBA" id="ARBA00023124"/>
    </source>
</evidence>
<evidence type="ECO:0000313" key="9">
    <source>
        <dbReference type="Proteomes" id="UP000281549"/>
    </source>
</evidence>
<keyword evidence="4" id="KW-0378">Hydrolase</keyword>
<keyword evidence="6" id="KW-0238">DNA-binding</keyword>
<proteinExistence type="inferred from homology"/>
<dbReference type="InterPro" id="IPR036590">
    <property type="entry name" value="SRAP-like"/>
</dbReference>
<dbReference type="Proteomes" id="UP000281549">
    <property type="component" value="Unassembled WGS sequence"/>
</dbReference>
<evidence type="ECO:0000256" key="2">
    <source>
        <dbReference type="ARBA" id="ARBA00022670"/>
    </source>
</evidence>
<protein>
    <submittedName>
        <fullName evidence="8">DUF159-domain-containing protein</fullName>
    </submittedName>
</protein>
<dbReference type="SUPFAM" id="SSF143081">
    <property type="entry name" value="BB1717-like"/>
    <property type="match status" value="1"/>
</dbReference>
<evidence type="ECO:0000256" key="7">
    <source>
        <dbReference type="ARBA" id="ARBA00023239"/>
    </source>
</evidence>
<keyword evidence="7" id="KW-0456">Lyase</keyword>
<evidence type="ECO:0000256" key="3">
    <source>
        <dbReference type="ARBA" id="ARBA00022763"/>
    </source>
</evidence>